<organism evidence="2 3">
    <name type="scientific">Paenibacillus allorhizosphaerae</name>
    <dbReference type="NCBI Taxonomy" id="2849866"/>
    <lineage>
        <taxon>Bacteria</taxon>
        <taxon>Bacillati</taxon>
        <taxon>Bacillota</taxon>
        <taxon>Bacilli</taxon>
        <taxon>Bacillales</taxon>
        <taxon>Paenibacillaceae</taxon>
        <taxon>Paenibacillus</taxon>
    </lineage>
</organism>
<accession>A0ABN7TA84</accession>
<evidence type="ECO:0000256" key="1">
    <source>
        <dbReference type="ARBA" id="ARBA00022729"/>
    </source>
</evidence>
<gene>
    <name evidence="2" type="ORF">PAECIP111802_00098</name>
</gene>
<dbReference type="EMBL" id="CAJVCE010000001">
    <property type="protein sequence ID" value="CAG7614680.1"/>
    <property type="molecule type" value="Genomic_DNA"/>
</dbReference>
<reference evidence="2 3" key="1">
    <citation type="submission" date="2021-06" db="EMBL/GenBank/DDBJ databases">
        <authorList>
            <person name="Criscuolo A."/>
        </authorList>
    </citation>
    <scope>NUCLEOTIDE SEQUENCE [LARGE SCALE GENOMIC DNA]</scope>
    <source>
        <strain evidence="3">CIP 111802</strain>
    </source>
</reference>
<evidence type="ECO:0000313" key="3">
    <source>
        <dbReference type="Proteomes" id="UP000730618"/>
    </source>
</evidence>
<proteinExistence type="predicted"/>
<dbReference type="PANTHER" id="PTHR43649:SF33">
    <property type="entry name" value="POLYGALACTURONAN_RHAMNOGALACTURONAN-BINDING PROTEIN YTCQ"/>
    <property type="match status" value="1"/>
</dbReference>
<keyword evidence="3" id="KW-1185">Reference proteome</keyword>
<name>A0ABN7TA84_9BACL</name>
<sequence length="566" mass="63244">MKGKNALYLAALGAALISVIICMELRADAPPSLSPPEEVNQADSNGKYLQPVTLRIGYYTTLESKWPEGSSDTFSDNRYTRRIENMLNIRFVHAFEYPSSDYTQKVNLLISSKNIPDFLLVTEAQFKRLAEAGMVEDMTELYEQHASPLLKNVIQGFGPRLMRRVTYNGRLLGIPSTIPAHDADGVVWIRQDWLRKIGMQLPEAITIADLERVAKAFIEDDPDGNGIHDTHGIQSTSSFLTGTIGFNTLDPYFGAFKAFPRIWIKSEDGNIVYGSITANTKQALGKLHDLYEAGLIDQDFGTVKPDQFAKDISIGKAGIGTGYTSAPMKLLAGSVKNNPAAEWDAHYIVAPDGKYYTRQPDPLGRIMVVKKGAKYPEAIVKAINVVADLDNNAPGVPHVYMDSPGTNWSVRPIQATFRKEQTVVNRFKRFKDAADGKLPREQLLEPDRKIFDDYLKGFGQLVASPQDWAYVLYQYHGGSAVLSSVNIPVYSEFYGMTSTMENQWENLLNLENESFVRIIVGDKPLDYFDTFVAEWREHGGDVITQEVEEAIAAIKRPAYVDKRSDE</sequence>
<dbReference type="Proteomes" id="UP000730618">
    <property type="component" value="Unassembled WGS sequence"/>
</dbReference>
<evidence type="ECO:0008006" key="4">
    <source>
        <dbReference type="Google" id="ProtNLM"/>
    </source>
</evidence>
<dbReference type="PANTHER" id="PTHR43649">
    <property type="entry name" value="ARABINOSE-BINDING PROTEIN-RELATED"/>
    <property type="match status" value="1"/>
</dbReference>
<comment type="caution">
    <text evidence="2">The sequence shown here is derived from an EMBL/GenBank/DDBJ whole genome shotgun (WGS) entry which is preliminary data.</text>
</comment>
<protein>
    <recommendedName>
        <fullName evidence="4">Extracellular solute-binding protein</fullName>
    </recommendedName>
</protein>
<dbReference type="RefSeq" id="WP_218096496.1">
    <property type="nucleotide sequence ID" value="NZ_CAJVCE010000001.1"/>
</dbReference>
<evidence type="ECO:0000313" key="2">
    <source>
        <dbReference type="EMBL" id="CAG7614680.1"/>
    </source>
</evidence>
<keyword evidence="1" id="KW-0732">Signal</keyword>
<dbReference type="InterPro" id="IPR050490">
    <property type="entry name" value="Bact_solute-bd_prot1"/>
</dbReference>